<evidence type="ECO:0000313" key="2">
    <source>
        <dbReference type="EMBL" id="KAF9441810.1"/>
    </source>
</evidence>
<dbReference type="Proteomes" id="UP000807342">
    <property type="component" value="Unassembled WGS sequence"/>
</dbReference>
<reference evidence="2" key="1">
    <citation type="submission" date="2020-11" db="EMBL/GenBank/DDBJ databases">
        <authorList>
            <consortium name="DOE Joint Genome Institute"/>
            <person name="Ahrendt S."/>
            <person name="Riley R."/>
            <person name="Andreopoulos W."/>
            <person name="Labutti K."/>
            <person name="Pangilinan J."/>
            <person name="Ruiz-Duenas F.J."/>
            <person name="Barrasa J.M."/>
            <person name="Sanchez-Garcia M."/>
            <person name="Camarero S."/>
            <person name="Miyauchi S."/>
            <person name="Serrano A."/>
            <person name="Linde D."/>
            <person name="Babiker R."/>
            <person name="Drula E."/>
            <person name="Ayuso-Fernandez I."/>
            <person name="Pacheco R."/>
            <person name="Padilla G."/>
            <person name="Ferreira P."/>
            <person name="Barriuso J."/>
            <person name="Kellner H."/>
            <person name="Castanera R."/>
            <person name="Alfaro M."/>
            <person name="Ramirez L."/>
            <person name="Pisabarro A.G."/>
            <person name="Kuo A."/>
            <person name="Tritt A."/>
            <person name="Lipzen A."/>
            <person name="He G."/>
            <person name="Yan M."/>
            <person name="Ng V."/>
            <person name="Cullen D."/>
            <person name="Martin F."/>
            <person name="Rosso M.-N."/>
            <person name="Henrissat B."/>
            <person name="Hibbett D."/>
            <person name="Martinez A.T."/>
            <person name="Grigoriev I.V."/>
        </authorList>
    </citation>
    <scope>NUCLEOTIDE SEQUENCE</scope>
    <source>
        <strain evidence="2">MF-IS2</strain>
    </source>
</reference>
<proteinExistence type="predicted"/>
<feature type="region of interest" description="Disordered" evidence="1">
    <location>
        <begin position="1"/>
        <end position="36"/>
    </location>
</feature>
<evidence type="ECO:0000256" key="1">
    <source>
        <dbReference type="SAM" id="MobiDB-lite"/>
    </source>
</evidence>
<gene>
    <name evidence="2" type="ORF">P691DRAFT_765854</name>
</gene>
<feature type="compositionally biased region" description="Polar residues" evidence="1">
    <location>
        <begin position="1"/>
        <end position="11"/>
    </location>
</feature>
<dbReference type="OrthoDB" id="2122982at2759"/>
<keyword evidence="3" id="KW-1185">Reference proteome</keyword>
<comment type="caution">
    <text evidence="2">The sequence shown here is derived from an EMBL/GenBank/DDBJ whole genome shotgun (WGS) entry which is preliminary data.</text>
</comment>
<evidence type="ECO:0000313" key="3">
    <source>
        <dbReference type="Proteomes" id="UP000807342"/>
    </source>
</evidence>
<accession>A0A9P5X0L8</accession>
<dbReference type="AlphaFoldDB" id="A0A9P5X0L8"/>
<organism evidence="2 3">
    <name type="scientific">Macrolepiota fuliginosa MF-IS2</name>
    <dbReference type="NCBI Taxonomy" id="1400762"/>
    <lineage>
        <taxon>Eukaryota</taxon>
        <taxon>Fungi</taxon>
        <taxon>Dikarya</taxon>
        <taxon>Basidiomycota</taxon>
        <taxon>Agaricomycotina</taxon>
        <taxon>Agaricomycetes</taxon>
        <taxon>Agaricomycetidae</taxon>
        <taxon>Agaricales</taxon>
        <taxon>Agaricineae</taxon>
        <taxon>Agaricaceae</taxon>
        <taxon>Macrolepiota</taxon>
    </lineage>
</organism>
<protein>
    <submittedName>
        <fullName evidence="2">Uncharacterized protein</fullName>
    </submittedName>
</protein>
<name>A0A9P5X0L8_9AGAR</name>
<dbReference type="EMBL" id="MU151778">
    <property type="protein sequence ID" value="KAF9441810.1"/>
    <property type="molecule type" value="Genomic_DNA"/>
</dbReference>
<sequence length="691" mass="77839">MTSTLASTVANKENPLHGPPTIGSKKKGGKTPDKLGNKTLSVNDSHWLSYNNDSKGDVSSSIIDISSFSRQALQNNLSEFAATVQVSMAALEELRSIHPVVSGVVLAFRLVVTLYLNKKENDQKVTAILSQMAQMMTMVLWLRDLKDQHDPALKKCLEPLLTLIEKDMKEFKIFSSHIYKAQFAEFSARFIAHANRLDQVLMFCLTLVLDDVTSQVQSMNEKITGSWEKVLDGLDSQMERNLLVFIRENGGAKAFIDNSPDKLILTLMETSGEKVDYGKAGNYETLTLIRREIQDELVGDIKVVIDNNMELFGNKLGILEDNMKIALEKHRKDLMDAISKGAYMKIKDPMSNICKIGEIFLMTIAGSKKTLARYGHVKACNFVLALHEYFTDRPGIDALKYLNITNLHPILQAINNDSTGFITIKEANTFACECLPNMSLLQWITFWAKGWEISIAKYKDKIMPILQEMDALLQHIPVFNQCCANLYLQLQPIAGVQVILQLVKATIECGEMCRELLSDADQYMIEEEVRLQQCLEKIGYNVDGAPTVTLVTGPGRIECYLLPLLYLMLKQHLKFFHYACKHVVDIEEFLHMSKTLQSVFDMVEECIKTLTGATLQFVYWRQHVPMIFNVSAIHNNMYKDLNAPVKVFGFGMLSIGGHSSTISLLVGMTMIPKKALLCIGMIHHATWSLVW</sequence>